<dbReference type="InterPro" id="IPR051162">
    <property type="entry name" value="T4SS_component"/>
</dbReference>
<protein>
    <submittedName>
        <fullName evidence="3">ATPase</fullName>
    </submittedName>
</protein>
<dbReference type="SUPFAM" id="SSF52540">
    <property type="entry name" value="P-loop containing nucleoside triphosphate hydrolases"/>
    <property type="match status" value="1"/>
</dbReference>
<dbReference type="Pfam" id="PF05872">
    <property type="entry name" value="HerA_C"/>
    <property type="match status" value="1"/>
</dbReference>
<reference evidence="4" key="1">
    <citation type="submission" date="2016-11" db="EMBL/GenBank/DDBJ databases">
        <title>Comparative genomic and phenotypic analysis of Granulibacter bethesdensis clinical isolates from patients with chronic granulomatous disease.</title>
        <authorList>
            <person name="Zarember K.A."/>
            <person name="Porcella S.F."/>
            <person name="Chu J."/>
            <person name="Ding L."/>
            <person name="Dahlstrom E."/>
            <person name="Barbian K."/>
            <person name="Martens C."/>
            <person name="Sykora L."/>
            <person name="Kramer S."/>
            <person name="Pettinato A.M."/>
            <person name="Hong H."/>
            <person name="Wald G."/>
            <person name="Berg L.J."/>
            <person name="Rogge L.S."/>
            <person name="Greenberg D.E."/>
            <person name="Falcone E.L."/>
            <person name="Neves J.F."/>
            <person name="Simoes M.J."/>
            <person name="Casal M."/>
            <person name="Rodriguez-Lopez F.C."/>
            <person name="Zelazny A."/>
            <person name="Gallin J.I."/>
            <person name="Holland S.M."/>
        </authorList>
    </citation>
    <scope>NUCLEOTIDE SEQUENCE [LARGE SCALE GENOMIC DNA]</scope>
    <source>
        <strain evidence="4">NIH9.1</strain>
    </source>
</reference>
<evidence type="ECO:0000256" key="1">
    <source>
        <dbReference type="SAM" id="MobiDB-lite"/>
    </source>
</evidence>
<dbReference type="InterPro" id="IPR027417">
    <property type="entry name" value="P-loop_NTPase"/>
</dbReference>
<evidence type="ECO:0000313" key="4">
    <source>
        <dbReference type="Proteomes" id="UP000182373"/>
    </source>
</evidence>
<feature type="compositionally biased region" description="Polar residues" evidence="1">
    <location>
        <begin position="424"/>
        <end position="433"/>
    </location>
</feature>
<feature type="compositionally biased region" description="Polar residues" evidence="1">
    <location>
        <begin position="459"/>
        <end position="470"/>
    </location>
</feature>
<dbReference type="PANTHER" id="PTHR30121:SF6">
    <property type="entry name" value="SLR6007 PROTEIN"/>
    <property type="match status" value="1"/>
</dbReference>
<name>A0AAC9P8L5_9PROT</name>
<feature type="compositionally biased region" description="Gly residues" evidence="1">
    <location>
        <begin position="505"/>
        <end position="515"/>
    </location>
</feature>
<dbReference type="Gene3D" id="3.40.50.300">
    <property type="entry name" value="P-loop containing nucleotide triphosphate hydrolases"/>
    <property type="match status" value="2"/>
</dbReference>
<evidence type="ECO:0000259" key="2">
    <source>
        <dbReference type="Pfam" id="PF05872"/>
    </source>
</evidence>
<proteinExistence type="predicted"/>
<sequence>MTGTPILVGAGEHEVCLLPGFANRHGLIAGATGTGKTITLQVLAESLSAAGVPVLCADVKGDLAGLSQPGAPNPKLEQRAARLGVHDYSYRAAPVIFWDVFGVSGHKVRATVAEMGPILLSRMLELNDTQEGVLSIAFAVADDEGLLLLDYKDLRAVLSHVAERAGELGTDYGNVSKATIGTIQRRLLRLEQEGGEAFFGEPALELADLLLITPDGRGAVNILAADRLIHSPRLYATVLLWLLSTLYETLPEVGDLERPKLVFFFDEAHLLFDDAPKALVDKVTQVARLIRSKGVGVYFVTQNPLDIPASVLGQLGNRVQHALRAFTPADQKAVRAAADTFRQNPRLNTEEAIGSLAVGEALVSFLDESGSPSVVQKVQIVPPRSRIGAITAEERAEIIRKSPVGTKYDTLIDRISAYERLSGRATSGQQETGPVSPAPVEPGSDPWGMPRGAPPLPPSSGQGSVWNSDGWQGGLADSAPYPQQKPVSRPAPREARTPSRKEEGGGWLGDVLGGHGGRQGLGEAFAKSVIRSLGSQVGTKVGGEVLRGILGSIMKR</sequence>
<accession>A0AAC9P8L5</accession>
<organism evidence="3 4">
    <name type="scientific">Granulibacter bethesdensis</name>
    <dbReference type="NCBI Taxonomy" id="364410"/>
    <lineage>
        <taxon>Bacteria</taxon>
        <taxon>Pseudomonadati</taxon>
        <taxon>Pseudomonadota</taxon>
        <taxon>Alphaproteobacteria</taxon>
        <taxon>Acetobacterales</taxon>
        <taxon>Acetobacteraceae</taxon>
        <taxon>Granulibacter</taxon>
    </lineage>
</organism>
<dbReference type="RefSeq" id="WP_072572251.1">
    <property type="nucleotide sequence ID" value="NZ_CP018191.1"/>
</dbReference>
<gene>
    <name evidence="3" type="ORF">GbCGDNIH9_0869</name>
</gene>
<dbReference type="PANTHER" id="PTHR30121">
    <property type="entry name" value="UNCHARACTERIZED PROTEIN YJGR-RELATED"/>
    <property type="match status" value="1"/>
</dbReference>
<dbReference type="EMBL" id="CP018191">
    <property type="protein sequence ID" value="APH54124.1"/>
    <property type="molecule type" value="Genomic_DNA"/>
</dbReference>
<evidence type="ECO:0000313" key="3">
    <source>
        <dbReference type="EMBL" id="APH54124.1"/>
    </source>
</evidence>
<dbReference type="InterPro" id="IPR033186">
    <property type="entry name" value="HerA_C"/>
</dbReference>
<feature type="compositionally biased region" description="Basic and acidic residues" evidence="1">
    <location>
        <begin position="491"/>
        <end position="504"/>
    </location>
</feature>
<feature type="domain" description="Helicase HerA-like C-terminal" evidence="2">
    <location>
        <begin position="11"/>
        <end position="432"/>
    </location>
</feature>
<feature type="region of interest" description="Disordered" evidence="1">
    <location>
        <begin position="422"/>
        <end position="515"/>
    </location>
</feature>
<dbReference type="AlphaFoldDB" id="A0AAC9P8L5"/>
<dbReference type="Proteomes" id="UP000182373">
    <property type="component" value="Chromosome"/>
</dbReference>